<reference evidence="8 9" key="1">
    <citation type="journal article" date="2014" name="BMC Genomics">
        <title>Comparative genome sequencing reveals chemotype-specific gene clusters in the toxigenic black mold Stachybotrys.</title>
        <authorList>
            <person name="Semeiks J."/>
            <person name="Borek D."/>
            <person name="Otwinowski Z."/>
            <person name="Grishin N.V."/>
        </authorList>
    </citation>
    <scope>NUCLEOTIDE SEQUENCE [LARGE SCALE GENOMIC DNA]</scope>
    <source>
        <strain evidence="9">CBS 109288 / IBT 7711</strain>
    </source>
</reference>
<dbReference type="InterPro" id="IPR051089">
    <property type="entry name" value="prtT"/>
</dbReference>
<organism evidence="8 9">
    <name type="scientific">Stachybotrys chartarum (strain CBS 109288 / IBT 7711)</name>
    <name type="common">Toxic black mold</name>
    <name type="synonym">Stilbospora chartarum</name>
    <dbReference type="NCBI Taxonomy" id="1280523"/>
    <lineage>
        <taxon>Eukaryota</taxon>
        <taxon>Fungi</taxon>
        <taxon>Dikarya</taxon>
        <taxon>Ascomycota</taxon>
        <taxon>Pezizomycotina</taxon>
        <taxon>Sordariomycetes</taxon>
        <taxon>Hypocreomycetidae</taxon>
        <taxon>Hypocreales</taxon>
        <taxon>Stachybotryaceae</taxon>
        <taxon>Stachybotrys</taxon>
    </lineage>
</organism>
<dbReference type="GO" id="GO:0000976">
    <property type="term" value="F:transcription cis-regulatory region binding"/>
    <property type="evidence" value="ECO:0007669"/>
    <property type="project" value="TreeGrafter"/>
</dbReference>
<evidence type="ECO:0000256" key="2">
    <source>
        <dbReference type="ARBA" id="ARBA00023015"/>
    </source>
</evidence>
<evidence type="ECO:0000256" key="4">
    <source>
        <dbReference type="ARBA" id="ARBA00023163"/>
    </source>
</evidence>
<dbReference type="OrthoDB" id="5424793at2759"/>
<keyword evidence="2" id="KW-0805">Transcription regulation</keyword>
<dbReference type="SMART" id="SM00066">
    <property type="entry name" value="GAL4"/>
    <property type="match status" value="1"/>
</dbReference>
<keyword evidence="5" id="KW-0539">Nucleus</keyword>
<dbReference type="PANTHER" id="PTHR31845:SF39">
    <property type="entry name" value="TRANSCRIPTION FACTOR PBCR-RELATED"/>
    <property type="match status" value="1"/>
</dbReference>
<dbReference type="InterPro" id="IPR001138">
    <property type="entry name" value="Zn2Cys6_DnaBD"/>
</dbReference>
<dbReference type="PROSITE" id="PS00463">
    <property type="entry name" value="ZN2_CY6_FUNGAL_1"/>
    <property type="match status" value="1"/>
</dbReference>
<sequence>MSAPAEATGPNKRISTACEACRASKLRCQPSEQPGVCRKCLESKRECVLRTEPRTRRSRKAKLAQDQANKTAAPPTQPGPSSTFSIDFEIPADLEVDEDFHTLEDSHMTALDLLFPDDVNAATTPPAATMAMADLPTPPASSAQSQPIQDLHTKPRFNRASAESLLAAFHTMLINCPCIVLPADITVSQLAATKPFVLLAILAAASGSKTLQGHMLYDEEFRKVLGLKFVAGGERSLELLQGILIYCAWYPFHLRPKNKQVFHYLRMAADLIHDLELDQESNPDGILSNSTPTETQLEGLRIYLGFHYLSSTAVLTWRTNYRNLTPSVTSFTASCCDVLERHAQADGDLVLIALMRLACTVIDAWEASSSRGQTEQQQRLVLLGLEAQLRSVQSRIPSHISSLTPVKMSMIFSEFYLLACPILKPPRKNRAVTYSPPPPVVKILACVSILRQYLDFLLGLEESAFTHFASVQWANFVMGVIAVVRLSFPLADCPEWDPTWARSQLRLVEFLDAMCEESELTPSSKRVDVVSASRVVLRVVKYKYERRLAALQAQEQVDVSMGLGCPMLDGSVQQYMPLWDADISAASAMPPQSHPPVQGAQPAFNDLWATMTLGWAGEEAFFPVDENTQDPDEAFA</sequence>
<evidence type="ECO:0000256" key="6">
    <source>
        <dbReference type="SAM" id="MobiDB-lite"/>
    </source>
</evidence>
<dbReference type="Proteomes" id="UP000028045">
    <property type="component" value="Unassembled WGS sequence"/>
</dbReference>
<protein>
    <recommendedName>
        <fullName evidence="7">Zn(2)-C6 fungal-type domain-containing protein</fullName>
    </recommendedName>
</protein>
<dbReference type="PROSITE" id="PS50048">
    <property type="entry name" value="ZN2_CY6_FUNGAL_2"/>
    <property type="match status" value="1"/>
</dbReference>
<evidence type="ECO:0000256" key="5">
    <source>
        <dbReference type="ARBA" id="ARBA00023242"/>
    </source>
</evidence>
<dbReference type="GO" id="GO:0000981">
    <property type="term" value="F:DNA-binding transcription factor activity, RNA polymerase II-specific"/>
    <property type="evidence" value="ECO:0007669"/>
    <property type="project" value="InterPro"/>
</dbReference>
<feature type="region of interest" description="Disordered" evidence="6">
    <location>
        <begin position="48"/>
        <end position="85"/>
    </location>
</feature>
<dbReference type="SUPFAM" id="SSF57701">
    <property type="entry name" value="Zn2/Cys6 DNA-binding domain"/>
    <property type="match status" value="1"/>
</dbReference>
<evidence type="ECO:0000256" key="1">
    <source>
        <dbReference type="ARBA" id="ARBA00004123"/>
    </source>
</evidence>
<evidence type="ECO:0000313" key="9">
    <source>
        <dbReference type="Proteomes" id="UP000028045"/>
    </source>
</evidence>
<dbReference type="GO" id="GO:0005634">
    <property type="term" value="C:nucleus"/>
    <property type="evidence" value="ECO:0007669"/>
    <property type="project" value="UniProtKB-SubCell"/>
</dbReference>
<proteinExistence type="predicted"/>
<dbReference type="CDD" id="cd00067">
    <property type="entry name" value="GAL4"/>
    <property type="match status" value="1"/>
</dbReference>
<feature type="domain" description="Zn(2)-C6 fungal-type" evidence="7">
    <location>
        <begin position="17"/>
        <end position="49"/>
    </location>
</feature>
<accession>A0A084ASN4</accession>
<dbReference type="GO" id="GO:0008270">
    <property type="term" value="F:zinc ion binding"/>
    <property type="evidence" value="ECO:0007669"/>
    <property type="project" value="InterPro"/>
</dbReference>
<dbReference type="InterPro" id="IPR036864">
    <property type="entry name" value="Zn2-C6_fun-type_DNA-bd_sf"/>
</dbReference>
<gene>
    <name evidence="8" type="ORF">S7711_07786</name>
</gene>
<dbReference type="EMBL" id="KL648583">
    <property type="protein sequence ID" value="KEY68313.1"/>
    <property type="molecule type" value="Genomic_DNA"/>
</dbReference>
<evidence type="ECO:0000313" key="8">
    <source>
        <dbReference type="EMBL" id="KEY68313.1"/>
    </source>
</evidence>
<keyword evidence="4" id="KW-0804">Transcription</keyword>
<dbReference type="AlphaFoldDB" id="A0A084ASN4"/>
<dbReference type="HOGENOM" id="CLU_006524_5_0_1"/>
<dbReference type="CDD" id="cd12148">
    <property type="entry name" value="fungal_TF_MHR"/>
    <property type="match status" value="1"/>
</dbReference>
<evidence type="ECO:0000259" key="7">
    <source>
        <dbReference type="PROSITE" id="PS50048"/>
    </source>
</evidence>
<dbReference type="Gene3D" id="4.10.240.10">
    <property type="entry name" value="Zn(2)-C6 fungal-type DNA-binding domain"/>
    <property type="match status" value="1"/>
</dbReference>
<keyword evidence="3" id="KW-0238">DNA-binding</keyword>
<name>A0A084ASN4_STACB</name>
<keyword evidence="9" id="KW-1185">Reference proteome</keyword>
<comment type="subcellular location">
    <subcellularLocation>
        <location evidence="1">Nucleus</location>
    </subcellularLocation>
</comment>
<dbReference type="PANTHER" id="PTHR31845">
    <property type="entry name" value="FINGER DOMAIN PROTEIN, PUTATIVE-RELATED"/>
    <property type="match status" value="1"/>
</dbReference>
<evidence type="ECO:0000256" key="3">
    <source>
        <dbReference type="ARBA" id="ARBA00023125"/>
    </source>
</evidence>